<dbReference type="Pfam" id="PF13361">
    <property type="entry name" value="UvrD_C"/>
    <property type="match status" value="1"/>
</dbReference>
<gene>
    <name evidence="13" type="primary">pcrA_19</name>
    <name evidence="13" type="ORF">SDC9_69156</name>
</gene>
<dbReference type="Gene3D" id="1.10.10.160">
    <property type="match status" value="1"/>
</dbReference>
<keyword evidence="4 13" id="KW-0347">Helicase</keyword>
<evidence type="ECO:0000256" key="2">
    <source>
        <dbReference type="ARBA" id="ARBA00022741"/>
    </source>
</evidence>
<proteinExistence type="inferred from homology"/>
<dbReference type="EMBL" id="VSSQ01003866">
    <property type="protein sequence ID" value="MPM22698.1"/>
    <property type="molecule type" value="Genomic_DNA"/>
</dbReference>
<keyword evidence="7" id="KW-0413">Isomerase</keyword>
<keyword evidence="2" id="KW-0547">Nucleotide-binding</keyword>
<evidence type="ECO:0000256" key="9">
    <source>
        <dbReference type="ARBA" id="ARBA00034808"/>
    </source>
</evidence>
<evidence type="ECO:0000259" key="12">
    <source>
        <dbReference type="PROSITE" id="PS51217"/>
    </source>
</evidence>
<evidence type="ECO:0000256" key="1">
    <source>
        <dbReference type="ARBA" id="ARBA00009922"/>
    </source>
</evidence>
<comment type="catalytic activity">
    <reaction evidence="10">
        <text>ATP + H2O = ADP + phosphate + H(+)</text>
        <dbReference type="Rhea" id="RHEA:13065"/>
        <dbReference type="ChEBI" id="CHEBI:15377"/>
        <dbReference type="ChEBI" id="CHEBI:15378"/>
        <dbReference type="ChEBI" id="CHEBI:30616"/>
        <dbReference type="ChEBI" id="CHEBI:43474"/>
        <dbReference type="ChEBI" id="CHEBI:456216"/>
        <dbReference type="EC" id="5.6.2.4"/>
    </reaction>
</comment>
<feature type="domain" description="UvrD-like helicase C-terminal" evidence="12">
    <location>
        <begin position="282"/>
        <end position="559"/>
    </location>
</feature>
<evidence type="ECO:0000256" key="6">
    <source>
        <dbReference type="ARBA" id="ARBA00023125"/>
    </source>
</evidence>
<evidence type="ECO:0000256" key="8">
    <source>
        <dbReference type="ARBA" id="ARBA00034617"/>
    </source>
</evidence>
<dbReference type="AlphaFoldDB" id="A0A644Y459"/>
<dbReference type="SUPFAM" id="SSF52540">
    <property type="entry name" value="P-loop containing nucleoside triphosphate hydrolases"/>
    <property type="match status" value="1"/>
</dbReference>
<dbReference type="InterPro" id="IPR000212">
    <property type="entry name" value="DNA_helicase_UvrD/REP"/>
</dbReference>
<dbReference type="GO" id="GO:0033202">
    <property type="term" value="C:DNA helicase complex"/>
    <property type="evidence" value="ECO:0007669"/>
    <property type="project" value="TreeGrafter"/>
</dbReference>
<dbReference type="Gene3D" id="3.40.50.300">
    <property type="entry name" value="P-loop containing nucleotide triphosphate hydrolases"/>
    <property type="match status" value="2"/>
</dbReference>
<protein>
    <recommendedName>
        <fullName evidence="9">DNA 3'-5' helicase</fullName>
        <ecNumber evidence="9">5.6.2.4</ecNumber>
    </recommendedName>
</protein>
<comment type="similarity">
    <text evidence="1">Belongs to the helicase family. UvrD subfamily.</text>
</comment>
<dbReference type="GO" id="GO:0003677">
    <property type="term" value="F:DNA binding"/>
    <property type="evidence" value="ECO:0007669"/>
    <property type="project" value="UniProtKB-KW"/>
</dbReference>
<dbReference type="InterPro" id="IPR027417">
    <property type="entry name" value="P-loop_NTPase"/>
</dbReference>
<dbReference type="GO" id="GO:0000725">
    <property type="term" value="P:recombinational repair"/>
    <property type="evidence" value="ECO:0007669"/>
    <property type="project" value="TreeGrafter"/>
</dbReference>
<organism evidence="13">
    <name type="scientific">bioreactor metagenome</name>
    <dbReference type="NCBI Taxonomy" id="1076179"/>
    <lineage>
        <taxon>unclassified sequences</taxon>
        <taxon>metagenomes</taxon>
        <taxon>ecological metagenomes</taxon>
    </lineage>
</organism>
<dbReference type="PROSITE" id="PS51198">
    <property type="entry name" value="UVRD_HELICASE_ATP_BIND"/>
    <property type="match status" value="1"/>
</dbReference>
<dbReference type="PANTHER" id="PTHR11070:SF2">
    <property type="entry name" value="ATP-DEPENDENT DNA HELICASE SRS2"/>
    <property type="match status" value="1"/>
</dbReference>
<accession>A0A644Y459</accession>
<name>A0A644Y459_9ZZZZ</name>
<dbReference type="EC" id="5.6.2.4" evidence="9"/>
<keyword evidence="5" id="KW-0067">ATP-binding</keyword>
<dbReference type="GO" id="GO:0005524">
    <property type="term" value="F:ATP binding"/>
    <property type="evidence" value="ECO:0007669"/>
    <property type="project" value="UniProtKB-KW"/>
</dbReference>
<keyword evidence="6" id="KW-0238">DNA-binding</keyword>
<comment type="catalytic activity">
    <reaction evidence="8">
        <text>Couples ATP hydrolysis with the unwinding of duplex DNA by translocating in the 3'-5' direction.</text>
        <dbReference type="EC" id="5.6.2.4"/>
    </reaction>
</comment>
<comment type="caution">
    <text evidence="13">The sequence shown here is derived from an EMBL/GenBank/DDBJ whole genome shotgun (WGS) entry which is preliminary data.</text>
</comment>
<evidence type="ECO:0000256" key="5">
    <source>
        <dbReference type="ARBA" id="ARBA00022840"/>
    </source>
</evidence>
<reference evidence="13" key="1">
    <citation type="submission" date="2019-08" db="EMBL/GenBank/DDBJ databases">
        <authorList>
            <person name="Kucharzyk K."/>
            <person name="Murdoch R.W."/>
            <person name="Higgins S."/>
            <person name="Loffler F."/>
        </authorList>
    </citation>
    <scope>NUCLEOTIDE SEQUENCE</scope>
</reference>
<dbReference type="InterPro" id="IPR013986">
    <property type="entry name" value="DExx_box_DNA_helicase_dom_sf"/>
</dbReference>
<dbReference type="CDD" id="cd17932">
    <property type="entry name" value="DEXQc_UvrD"/>
    <property type="match status" value="1"/>
</dbReference>
<sequence length="742" mass="83646">MDLSILNDRQREAVETTEGPLLVLAGAGSGKTRVLTHRIAYLIQEKGVAPWNILALTFTNKAAGEMRERVGSLLGAGVNDMWVMTFHACCARILRSEIAPLGYERTFVIYDDADQQSLLKRIIRDLNLNEKVFTPRDLSSRISEAKNQSLDALSYLHDGYAPKEVVAVYQAYQKQLKQCNALDFDDLLLFVMQLFTQYPEVLEKYQKKFRYILVDEYQDTNLVQYHIVKQLAAKHRNLCVVGDDDQSIYGWRGADIRNILEFEKDFPGAAIIRLEQNYRSTEVILNAANIVISNNRSRKKKELWTQQKGGEPIDVYEAMDERDEANRIANRILEGARYGDRRYDDYAILYRTHAQSRVIEMYLQSYDIPYRVYGGMSFFQRAEVKDIVAYLRLLQNSADDVAFLRVVNIPRRGIGDSSIDALQAFASARTQPLLHAILQLRDGDLAKSAREKFAAFAELLSDVYMQFGVKSFPDVVEYLLQVIGYDAYLQADRKENYEARADIVKEFVGYIREFTDSLDETQVDVLSAFLENVALFSATDERDDAGGRVSMMTLHSAKGLEFPVVFLCGLEDGLFPSMQSIYEPEKLEEERRLCYVGITRARQKLYLSSAKQRMLYGKISPAMPSRFLVELEEALPAEAKPAPKPAQLKSVPPQQAFGISVHSLKGGSTAGQPAIRRDPIKPEPQVQQDIAYTPGQRVRHKAFGDGTVLAVNGSGASSIVEIAFDNGANKQFAAAFAPIDVL</sequence>
<dbReference type="FunFam" id="1.10.10.160:FF:000001">
    <property type="entry name" value="ATP-dependent DNA helicase"/>
    <property type="match status" value="1"/>
</dbReference>
<dbReference type="Pfam" id="PF00580">
    <property type="entry name" value="UvrD-helicase"/>
    <property type="match status" value="1"/>
</dbReference>
<evidence type="ECO:0000259" key="11">
    <source>
        <dbReference type="PROSITE" id="PS51198"/>
    </source>
</evidence>
<dbReference type="GO" id="GO:0043138">
    <property type="term" value="F:3'-5' DNA helicase activity"/>
    <property type="evidence" value="ECO:0007669"/>
    <property type="project" value="UniProtKB-EC"/>
</dbReference>
<dbReference type="PANTHER" id="PTHR11070">
    <property type="entry name" value="UVRD / RECB / PCRA DNA HELICASE FAMILY MEMBER"/>
    <property type="match status" value="1"/>
</dbReference>
<dbReference type="Pfam" id="PF21196">
    <property type="entry name" value="PcrA_UvrD_tudor"/>
    <property type="match status" value="1"/>
</dbReference>
<evidence type="ECO:0000313" key="13">
    <source>
        <dbReference type="EMBL" id="MPM22698.1"/>
    </source>
</evidence>
<dbReference type="PROSITE" id="PS51217">
    <property type="entry name" value="UVRD_HELICASE_CTER"/>
    <property type="match status" value="1"/>
</dbReference>
<evidence type="ECO:0000256" key="7">
    <source>
        <dbReference type="ARBA" id="ARBA00023235"/>
    </source>
</evidence>
<dbReference type="GO" id="GO:0005829">
    <property type="term" value="C:cytosol"/>
    <property type="evidence" value="ECO:0007669"/>
    <property type="project" value="TreeGrafter"/>
</dbReference>
<dbReference type="InterPro" id="IPR014016">
    <property type="entry name" value="UvrD-like_ATP-bd"/>
</dbReference>
<feature type="domain" description="UvrD-like helicase ATP-binding" evidence="11">
    <location>
        <begin position="4"/>
        <end position="281"/>
    </location>
</feature>
<evidence type="ECO:0000256" key="3">
    <source>
        <dbReference type="ARBA" id="ARBA00022801"/>
    </source>
</evidence>
<evidence type="ECO:0000256" key="10">
    <source>
        <dbReference type="ARBA" id="ARBA00048988"/>
    </source>
</evidence>
<dbReference type="Gene3D" id="1.10.486.10">
    <property type="entry name" value="PCRA, domain 4"/>
    <property type="match status" value="1"/>
</dbReference>
<evidence type="ECO:0000256" key="4">
    <source>
        <dbReference type="ARBA" id="ARBA00022806"/>
    </source>
</evidence>
<keyword evidence="3 13" id="KW-0378">Hydrolase</keyword>
<dbReference type="CDD" id="cd18807">
    <property type="entry name" value="SF1_C_UvrD"/>
    <property type="match status" value="1"/>
</dbReference>
<dbReference type="InterPro" id="IPR014017">
    <property type="entry name" value="DNA_helicase_UvrD-like_C"/>
</dbReference>
<dbReference type="GO" id="GO:0016887">
    <property type="term" value="F:ATP hydrolysis activity"/>
    <property type="evidence" value="ECO:0007669"/>
    <property type="project" value="RHEA"/>
</dbReference>